<dbReference type="AlphaFoldDB" id="A0A0B7BTF3"/>
<keyword evidence="1" id="KW-0732">Signal</keyword>
<proteinExistence type="predicted"/>
<feature type="non-terminal residue" evidence="2">
    <location>
        <position position="86"/>
    </location>
</feature>
<gene>
    <name evidence="2" type="primary">ORF212151</name>
</gene>
<evidence type="ECO:0000256" key="1">
    <source>
        <dbReference type="SAM" id="SignalP"/>
    </source>
</evidence>
<feature type="signal peptide" evidence="1">
    <location>
        <begin position="1"/>
        <end position="27"/>
    </location>
</feature>
<protein>
    <recommendedName>
        <fullName evidence="3">Secreted protein</fullName>
    </recommendedName>
</protein>
<evidence type="ECO:0000313" key="2">
    <source>
        <dbReference type="EMBL" id="CEK96459.1"/>
    </source>
</evidence>
<dbReference type="EMBL" id="HACG01049594">
    <property type="protein sequence ID" value="CEK96459.1"/>
    <property type="molecule type" value="Transcribed_RNA"/>
</dbReference>
<feature type="chain" id="PRO_5002112021" description="Secreted protein" evidence="1">
    <location>
        <begin position="28"/>
        <end position="86"/>
    </location>
</feature>
<sequence length="86" mass="9507">MLSCLLFVGTSSHQITLSVWLTCICCAADVAVLTDPDMRWTLTASQSDIQGCTHTCTSTDQIASSTDFMMFCLLVLLMSNKYSNWK</sequence>
<reference evidence="2" key="1">
    <citation type="submission" date="2014-12" db="EMBL/GenBank/DDBJ databases">
        <title>Insight into the proteome of Arion vulgaris.</title>
        <authorList>
            <person name="Aradska J."/>
            <person name="Bulat T."/>
            <person name="Smidak R."/>
            <person name="Sarate P."/>
            <person name="Gangsoo J."/>
            <person name="Sialana F."/>
            <person name="Bilban M."/>
            <person name="Lubec G."/>
        </authorList>
    </citation>
    <scope>NUCLEOTIDE SEQUENCE</scope>
    <source>
        <tissue evidence="2">Skin</tissue>
    </source>
</reference>
<name>A0A0B7BTF3_9EUPU</name>
<evidence type="ECO:0008006" key="3">
    <source>
        <dbReference type="Google" id="ProtNLM"/>
    </source>
</evidence>
<accession>A0A0B7BTF3</accession>
<organism evidence="2">
    <name type="scientific">Arion vulgaris</name>
    <dbReference type="NCBI Taxonomy" id="1028688"/>
    <lineage>
        <taxon>Eukaryota</taxon>
        <taxon>Metazoa</taxon>
        <taxon>Spiralia</taxon>
        <taxon>Lophotrochozoa</taxon>
        <taxon>Mollusca</taxon>
        <taxon>Gastropoda</taxon>
        <taxon>Heterobranchia</taxon>
        <taxon>Euthyneura</taxon>
        <taxon>Panpulmonata</taxon>
        <taxon>Eupulmonata</taxon>
        <taxon>Stylommatophora</taxon>
        <taxon>Helicina</taxon>
        <taxon>Arionoidea</taxon>
        <taxon>Arionidae</taxon>
        <taxon>Arion</taxon>
    </lineage>
</organism>